<feature type="region of interest" description="Disordered" evidence="1">
    <location>
        <begin position="42"/>
        <end position="64"/>
    </location>
</feature>
<gene>
    <name evidence="2" type="ORF">OUZ56_026051</name>
</gene>
<name>A0ABQ9ZKS3_9CRUS</name>
<dbReference type="EMBL" id="JAOYFB010000004">
    <property type="protein sequence ID" value="KAK4013497.1"/>
    <property type="molecule type" value="Genomic_DNA"/>
</dbReference>
<comment type="caution">
    <text evidence="2">The sequence shown here is derived from an EMBL/GenBank/DDBJ whole genome shotgun (WGS) entry which is preliminary data.</text>
</comment>
<evidence type="ECO:0000313" key="2">
    <source>
        <dbReference type="EMBL" id="KAK4013497.1"/>
    </source>
</evidence>
<sequence>MPMGGRRECQEVSVRMVNRMPAPGAAAGLPLVRVPEAEWPCRHPTVGSSEGDAGARGGGSTPARPECSGVNVSVKFQLAPDAEWPKCAMVNELCRSGRMSEALKARLWPARKQSSVSARQPILPAKTTAVGARRPNRWPCPFKPSQSQPVKSLPVSARLIPHSLCPSAQSLSTKTPAVVDRLPCPCPCPPSPSQFLLVNPLAAHTNPAVVARQLPNSLWPSSSSLPVNQQWIRKNAHICPSTHLLPAKFPAVVARQSTLCFCPSIYLLPLPVTSFTASVRQHPLCPSTHSLSAKTPAVVARRPYRCLARVPPHSLCPSTQSLYLPVDSLTVSARRLTHSLCPSTHSQSLPVDPITAGQNFRCICPSNHSQSLPVFPLPAHKNAQ</sequence>
<protein>
    <submittedName>
        <fullName evidence="2">Uncharacterized protein</fullName>
    </submittedName>
</protein>
<proteinExistence type="predicted"/>
<evidence type="ECO:0000313" key="3">
    <source>
        <dbReference type="Proteomes" id="UP001234178"/>
    </source>
</evidence>
<accession>A0ABQ9ZKS3</accession>
<reference evidence="2 3" key="1">
    <citation type="journal article" date="2023" name="Nucleic Acids Res.">
        <title>The hologenome of Daphnia magna reveals possible DNA methylation and microbiome-mediated evolution of the host genome.</title>
        <authorList>
            <person name="Chaturvedi A."/>
            <person name="Li X."/>
            <person name="Dhandapani V."/>
            <person name="Marshall H."/>
            <person name="Kissane S."/>
            <person name="Cuenca-Cambronero M."/>
            <person name="Asole G."/>
            <person name="Calvet F."/>
            <person name="Ruiz-Romero M."/>
            <person name="Marangio P."/>
            <person name="Guigo R."/>
            <person name="Rago D."/>
            <person name="Mirbahai L."/>
            <person name="Eastwood N."/>
            <person name="Colbourne J.K."/>
            <person name="Zhou J."/>
            <person name="Mallon E."/>
            <person name="Orsini L."/>
        </authorList>
    </citation>
    <scope>NUCLEOTIDE SEQUENCE [LARGE SCALE GENOMIC DNA]</scope>
    <source>
        <strain evidence="2">LRV0_1</strain>
    </source>
</reference>
<organism evidence="2 3">
    <name type="scientific">Daphnia magna</name>
    <dbReference type="NCBI Taxonomy" id="35525"/>
    <lineage>
        <taxon>Eukaryota</taxon>
        <taxon>Metazoa</taxon>
        <taxon>Ecdysozoa</taxon>
        <taxon>Arthropoda</taxon>
        <taxon>Crustacea</taxon>
        <taxon>Branchiopoda</taxon>
        <taxon>Diplostraca</taxon>
        <taxon>Cladocera</taxon>
        <taxon>Anomopoda</taxon>
        <taxon>Daphniidae</taxon>
        <taxon>Daphnia</taxon>
    </lineage>
</organism>
<keyword evidence="3" id="KW-1185">Reference proteome</keyword>
<dbReference type="Proteomes" id="UP001234178">
    <property type="component" value="Unassembled WGS sequence"/>
</dbReference>
<evidence type="ECO:0000256" key="1">
    <source>
        <dbReference type="SAM" id="MobiDB-lite"/>
    </source>
</evidence>